<dbReference type="EC" id="4.2.99.18" evidence="12"/>
<dbReference type="HAMAP" id="MF_00942">
    <property type="entry name" value="Nth"/>
    <property type="match status" value="1"/>
</dbReference>
<evidence type="ECO:0000256" key="2">
    <source>
        <dbReference type="ARBA" id="ARBA00022485"/>
    </source>
</evidence>
<dbReference type="GO" id="GO:0140078">
    <property type="term" value="F:class I DNA-(apurinic or apyrimidinic site) endonuclease activity"/>
    <property type="evidence" value="ECO:0007669"/>
    <property type="project" value="UniProtKB-EC"/>
</dbReference>
<keyword evidence="14" id="KW-0540">Nuclease</keyword>
<dbReference type="Pfam" id="PF10576">
    <property type="entry name" value="EndIII_4Fe-2S"/>
    <property type="match status" value="1"/>
</dbReference>
<evidence type="ECO:0000256" key="3">
    <source>
        <dbReference type="ARBA" id="ARBA00022723"/>
    </source>
</evidence>
<evidence type="ECO:0000256" key="12">
    <source>
        <dbReference type="HAMAP-Rule" id="MF_00942"/>
    </source>
</evidence>
<dbReference type="AlphaFoldDB" id="A0A6M1RR75"/>
<sequence length="220" mass="25076">MARQSTRAQAPRVKEILAALRRTYPDAHCELEYSNPLELLIATILSAQCTDKRVNQVTRTLFQKYRSAADYARAPLSELEQAIRTTGFYKNKARNIQACCRALVERHGGQVPRTMEELTALEGVGRKTANVVLGNAFGLNEGIVVDTHVRRVARRLGLTRQKNPEKIEQELMQLVPRELWTQFSHWLIWHGRRRCTARKPDCEHCELRELCPSAGNATVD</sequence>
<name>A0A6M1RR75_9BACT</name>
<dbReference type="InterPro" id="IPR023170">
    <property type="entry name" value="HhH_base_excis_C"/>
</dbReference>
<protein>
    <recommendedName>
        <fullName evidence="12">Endonuclease III</fullName>
        <ecNumber evidence="12">4.2.99.18</ecNumber>
    </recommendedName>
    <alternativeName>
        <fullName evidence="12">DNA-(apurinic or apyrimidinic site) lyase</fullName>
    </alternativeName>
</protein>
<dbReference type="GO" id="GO:0019104">
    <property type="term" value="F:DNA N-glycosylase activity"/>
    <property type="evidence" value="ECO:0007669"/>
    <property type="project" value="UniProtKB-UniRule"/>
</dbReference>
<dbReference type="InterPro" id="IPR000445">
    <property type="entry name" value="HhH_motif"/>
</dbReference>
<keyword evidence="2 12" id="KW-0004">4Fe-4S</keyword>
<evidence type="ECO:0000313" key="15">
    <source>
        <dbReference type="Proteomes" id="UP000477311"/>
    </source>
</evidence>
<dbReference type="GO" id="GO:0003677">
    <property type="term" value="F:DNA binding"/>
    <property type="evidence" value="ECO:0007669"/>
    <property type="project" value="UniProtKB-UniRule"/>
</dbReference>
<keyword evidence="11 12" id="KW-0326">Glycosidase</keyword>
<dbReference type="RefSeq" id="WP_165105197.1">
    <property type="nucleotide sequence ID" value="NZ_JAAKYA010000006.1"/>
</dbReference>
<dbReference type="GO" id="GO:0046872">
    <property type="term" value="F:metal ion binding"/>
    <property type="evidence" value="ECO:0007669"/>
    <property type="project" value="UniProtKB-KW"/>
</dbReference>
<keyword evidence="4 12" id="KW-0227">DNA damage</keyword>
<dbReference type="InterPro" id="IPR005759">
    <property type="entry name" value="Nth"/>
</dbReference>
<keyword evidence="5 12" id="KW-0378">Hydrolase</keyword>
<dbReference type="Gene3D" id="1.10.340.30">
    <property type="entry name" value="Hypothetical protein, domain 2"/>
    <property type="match status" value="1"/>
</dbReference>
<dbReference type="InterPro" id="IPR011257">
    <property type="entry name" value="DNA_glycosylase"/>
</dbReference>
<keyword evidence="14" id="KW-0255">Endonuclease</keyword>
<dbReference type="PANTHER" id="PTHR10359">
    <property type="entry name" value="A/G-SPECIFIC ADENINE GLYCOSYLASE/ENDONUCLEASE III"/>
    <property type="match status" value="1"/>
</dbReference>
<comment type="function">
    <text evidence="12">DNA repair enzyme that has both DNA N-glycosylase activity and AP-lyase activity. The DNA N-glycosylase activity releases various damaged pyrimidines from DNA by cleaving the N-glycosidic bond, leaving an AP (apurinic/apyrimidinic) site. The AP-lyase activity cleaves the phosphodiester bond 3' to the AP site by a beta-elimination, leaving a 3'-terminal unsaturated sugar and a product with a terminal 5'-phosphate.</text>
</comment>
<reference evidence="14 15" key="1">
    <citation type="submission" date="2020-02" db="EMBL/GenBank/DDBJ databases">
        <title>Draft genome sequence of Limisphaera ngatamarikiensis NGM72.4T, a thermophilic Verrucomicrobia grouped in subdivision 3.</title>
        <authorList>
            <person name="Carere C.R."/>
            <person name="Steen J."/>
            <person name="Hugenholtz P."/>
            <person name="Stott M.B."/>
        </authorList>
    </citation>
    <scope>NUCLEOTIDE SEQUENCE [LARGE SCALE GENOMIC DNA]</scope>
    <source>
        <strain evidence="14 15">NGM72.4</strain>
    </source>
</reference>
<comment type="cofactor">
    <cofactor evidence="12">
        <name>[4Fe-4S] cluster</name>
        <dbReference type="ChEBI" id="CHEBI:49883"/>
    </cofactor>
    <text evidence="12">Binds 1 [4Fe-4S] cluster.</text>
</comment>
<dbReference type="FunFam" id="1.10.340.30:FF:000001">
    <property type="entry name" value="Endonuclease III"/>
    <property type="match status" value="1"/>
</dbReference>
<organism evidence="14 15">
    <name type="scientific">Limisphaera ngatamarikiensis</name>
    <dbReference type="NCBI Taxonomy" id="1324935"/>
    <lineage>
        <taxon>Bacteria</taxon>
        <taxon>Pseudomonadati</taxon>
        <taxon>Verrucomicrobiota</taxon>
        <taxon>Verrucomicrobiia</taxon>
        <taxon>Limisphaerales</taxon>
        <taxon>Limisphaeraceae</taxon>
        <taxon>Limisphaera</taxon>
    </lineage>
</organism>
<keyword evidence="6 12" id="KW-0408">Iron</keyword>
<feature type="domain" description="HhH-GPD" evidence="13">
    <location>
        <begin position="45"/>
        <end position="193"/>
    </location>
</feature>
<feature type="binding site" evidence="12">
    <location>
        <position position="202"/>
    </location>
    <ligand>
        <name>[4Fe-4S] cluster</name>
        <dbReference type="ChEBI" id="CHEBI:49883"/>
    </ligand>
</feature>
<feature type="binding site" evidence="12">
    <location>
        <position position="211"/>
    </location>
    <ligand>
        <name>[4Fe-4S] cluster</name>
        <dbReference type="ChEBI" id="CHEBI:49883"/>
    </ligand>
</feature>
<evidence type="ECO:0000256" key="11">
    <source>
        <dbReference type="ARBA" id="ARBA00023295"/>
    </source>
</evidence>
<evidence type="ECO:0000256" key="9">
    <source>
        <dbReference type="ARBA" id="ARBA00023204"/>
    </source>
</evidence>
<keyword evidence="7 12" id="KW-0411">Iron-sulfur</keyword>
<keyword evidence="8 12" id="KW-0238">DNA-binding</keyword>
<dbReference type="Proteomes" id="UP000477311">
    <property type="component" value="Unassembled WGS sequence"/>
</dbReference>
<evidence type="ECO:0000256" key="8">
    <source>
        <dbReference type="ARBA" id="ARBA00023125"/>
    </source>
</evidence>
<evidence type="ECO:0000256" key="1">
    <source>
        <dbReference type="ARBA" id="ARBA00008343"/>
    </source>
</evidence>
<dbReference type="GO" id="GO:0006285">
    <property type="term" value="P:base-excision repair, AP site formation"/>
    <property type="evidence" value="ECO:0007669"/>
    <property type="project" value="TreeGrafter"/>
</dbReference>
<comment type="similarity">
    <text evidence="1 12">Belongs to the Nth/MutY family.</text>
</comment>
<evidence type="ECO:0000256" key="6">
    <source>
        <dbReference type="ARBA" id="ARBA00023004"/>
    </source>
</evidence>
<keyword evidence="10 12" id="KW-0456">Lyase</keyword>
<dbReference type="CDD" id="cd00056">
    <property type="entry name" value="ENDO3c"/>
    <property type="match status" value="1"/>
</dbReference>
<dbReference type="NCBIfam" id="TIGR01083">
    <property type="entry name" value="nth"/>
    <property type="match status" value="1"/>
</dbReference>
<feature type="binding site" evidence="12">
    <location>
        <position position="195"/>
    </location>
    <ligand>
        <name>[4Fe-4S] cluster</name>
        <dbReference type="ChEBI" id="CHEBI:49883"/>
    </ligand>
</feature>
<dbReference type="InterPro" id="IPR003265">
    <property type="entry name" value="HhH-GPD_domain"/>
</dbReference>
<dbReference type="InterPro" id="IPR003651">
    <property type="entry name" value="Endonuclease3_FeS-loop_motif"/>
</dbReference>
<dbReference type="PANTHER" id="PTHR10359:SF18">
    <property type="entry name" value="ENDONUCLEASE III"/>
    <property type="match status" value="1"/>
</dbReference>
<evidence type="ECO:0000256" key="10">
    <source>
        <dbReference type="ARBA" id="ARBA00023239"/>
    </source>
</evidence>
<proteinExistence type="inferred from homology"/>
<keyword evidence="9 12" id="KW-0234">DNA repair</keyword>
<feature type="binding site" evidence="12">
    <location>
        <position position="205"/>
    </location>
    <ligand>
        <name>[4Fe-4S] cluster</name>
        <dbReference type="ChEBI" id="CHEBI:49883"/>
    </ligand>
</feature>
<dbReference type="FunFam" id="1.10.1670.10:FF:000001">
    <property type="entry name" value="Endonuclease III"/>
    <property type="match status" value="1"/>
</dbReference>
<dbReference type="Gene3D" id="1.10.1670.10">
    <property type="entry name" value="Helix-hairpin-Helix base-excision DNA repair enzymes (C-terminal)"/>
    <property type="match status" value="1"/>
</dbReference>
<evidence type="ECO:0000313" key="14">
    <source>
        <dbReference type="EMBL" id="NGO37944.1"/>
    </source>
</evidence>
<evidence type="ECO:0000256" key="4">
    <source>
        <dbReference type="ARBA" id="ARBA00022763"/>
    </source>
</evidence>
<evidence type="ECO:0000256" key="7">
    <source>
        <dbReference type="ARBA" id="ARBA00023014"/>
    </source>
</evidence>
<dbReference type="Pfam" id="PF00730">
    <property type="entry name" value="HhH-GPD"/>
    <property type="match status" value="1"/>
</dbReference>
<gene>
    <name evidence="12 14" type="primary">nth</name>
    <name evidence="14" type="ORF">G4L39_00800</name>
</gene>
<dbReference type="EMBL" id="JAAKYA010000006">
    <property type="protein sequence ID" value="NGO37944.1"/>
    <property type="molecule type" value="Genomic_DNA"/>
</dbReference>
<evidence type="ECO:0000256" key="5">
    <source>
        <dbReference type="ARBA" id="ARBA00022801"/>
    </source>
</evidence>
<comment type="catalytic activity">
    <reaction evidence="12">
        <text>2'-deoxyribonucleotide-(2'-deoxyribose 5'-phosphate)-2'-deoxyribonucleotide-DNA = a 3'-end 2'-deoxyribonucleotide-(2,3-dehydro-2,3-deoxyribose 5'-phosphate)-DNA + a 5'-end 5'-phospho-2'-deoxyribonucleoside-DNA + H(+)</text>
        <dbReference type="Rhea" id="RHEA:66592"/>
        <dbReference type="Rhea" id="RHEA-COMP:13180"/>
        <dbReference type="Rhea" id="RHEA-COMP:16897"/>
        <dbReference type="Rhea" id="RHEA-COMP:17067"/>
        <dbReference type="ChEBI" id="CHEBI:15378"/>
        <dbReference type="ChEBI" id="CHEBI:136412"/>
        <dbReference type="ChEBI" id="CHEBI:157695"/>
        <dbReference type="ChEBI" id="CHEBI:167181"/>
        <dbReference type="EC" id="4.2.99.18"/>
    </reaction>
</comment>
<comment type="caution">
    <text evidence="14">The sequence shown here is derived from an EMBL/GenBank/DDBJ whole genome shotgun (WGS) entry which is preliminary data.</text>
</comment>
<dbReference type="Pfam" id="PF00633">
    <property type="entry name" value="HHH"/>
    <property type="match status" value="1"/>
</dbReference>
<dbReference type="GO" id="GO:0051539">
    <property type="term" value="F:4 iron, 4 sulfur cluster binding"/>
    <property type="evidence" value="ECO:0007669"/>
    <property type="project" value="UniProtKB-UniRule"/>
</dbReference>
<accession>A0A6M1RR75</accession>
<keyword evidence="15" id="KW-1185">Reference proteome</keyword>
<dbReference type="SUPFAM" id="SSF48150">
    <property type="entry name" value="DNA-glycosylase"/>
    <property type="match status" value="1"/>
</dbReference>
<dbReference type="SMART" id="SM00478">
    <property type="entry name" value="ENDO3c"/>
    <property type="match status" value="1"/>
</dbReference>
<keyword evidence="3 12" id="KW-0479">Metal-binding</keyword>
<dbReference type="PIRSF" id="PIRSF001435">
    <property type="entry name" value="Nth"/>
    <property type="match status" value="1"/>
</dbReference>
<evidence type="ECO:0000259" key="13">
    <source>
        <dbReference type="SMART" id="SM00478"/>
    </source>
</evidence>